<sequence length="308" mass="35267">MPVEERDEAFIRDQNIFRRNALQLVNKMLKMSTLKTSSLVDEFLHSIFFLGTLTFPSLSPEDIFQNDQEILDVLKELYPRPFTLYSSQLPRRSPFSCVLDMVVHLCGPDKESIQDKLHELVSNVKQNDNSKILFSRTLCVSSVSGTRRHYGVSMSTSRTPARQIMIASGCLRYWEDCVAAAVMSYCPQTKKKNYFDGTFQLPAEVSCEAFDILNKEPKAPCLSCKHMFFNLVEPTKTDKIFPYGNCAEPESLSNLFKNEENVKKQVEEFINGRDNNRARAKKDVICNLTGVLKQNSGFTWDTNYYSPQ</sequence>
<reference evidence="1" key="1">
    <citation type="submission" date="2016-05" db="EMBL/GenBank/DDBJ databases">
        <authorList>
            <person name="Lavstsen T."/>
            <person name="Jespersen J.S."/>
        </authorList>
    </citation>
    <scope>NUCLEOTIDE SEQUENCE</scope>
    <source>
        <tissue evidence="1">Brain</tissue>
    </source>
</reference>
<gene>
    <name evidence="1" type="primary">Nfu_g_1_013221</name>
</gene>
<reference evidence="1" key="2">
    <citation type="submission" date="2016-06" db="EMBL/GenBank/DDBJ databases">
        <title>The genome of a short-lived fish provides insights into sex chromosome evolution and the genetic control of aging.</title>
        <authorList>
            <person name="Reichwald K."/>
            <person name="Felder M."/>
            <person name="Petzold A."/>
            <person name="Koch P."/>
            <person name="Groth M."/>
            <person name="Platzer M."/>
        </authorList>
    </citation>
    <scope>NUCLEOTIDE SEQUENCE</scope>
    <source>
        <tissue evidence="1">Brain</tissue>
    </source>
</reference>
<dbReference type="EMBL" id="HADW01002393">
    <property type="protein sequence ID" value="SBP03793.1"/>
    <property type="molecule type" value="Transcribed_RNA"/>
</dbReference>
<proteinExistence type="predicted"/>
<name>A0A1A7WD98_9TELE</name>
<protein>
    <submittedName>
        <fullName evidence="1">Uncharacterized protein</fullName>
    </submittedName>
</protein>
<dbReference type="AlphaFoldDB" id="A0A1A7WD98"/>
<evidence type="ECO:0000313" key="1">
    <source>
        <dbReference type="EMBL" id="SBP03793.1"/>
    </source>
</evidence>
<accession>A0A1A7WD98</accession>
<organism evidence="1">
    <name type="scientific">Iconisemion striatum</name>
    <dbReference type="NCBI Taxonomy" id="60296"/>
    <lineage>
        <taxon>Eukaryota</taxon>
        <taxon>Metazoa</taxon>
        <taxon>Chordata</taxon>
        <taxon>Craniata</taxon>
        <taxon>Vertebrata</taxon>
        <taxon>Euteleostomi</taxon>
        <taxon>Actinopterygii</taxon>
        <taxon>Neopterygii</taxon>
        <taxon>Teleostei</taxon>
        <taxon>Neoteleostei</taxon>
        <taxon>Acanthomorphata</taxon>
        <taxon>Ovalentaria</taxon>
        <taxon>Atherinomorphae</taxon>
        <taxon>Cyprinodontiformes</taxon>
        <taxon>Nothobranchiidae</taxon>
        <taxon>Iconisemion</taxon>
    </lineage>
</organism>